<dbReference type="EMBL" id="CAXKWB010011955">
    <property type="protein sequence ID" value="CAL4102834.1"/>
    <property type="molecule type" value="Genomic_DNA"/>
</dbReference>
<evidence type="ECO:0000313" key="3">
    <source>
        <dbReference type="Proteomes" id="UP001497623"/>
    </source>
</evidence>
<dbReference type="AlphaFoldDB" id="A0AAV2QVE2"/>
<keyword evidence="3" id="KW-1185">Reference proteome</keyword>
<name>A0AAV2QVE2_MEGNR</name>
<dbReference type="InterPro" id="IPR003958">
    <property type="entry name" value="CBFA_NFYB_domain"/>
</dbReference>
<dbReference type="GO" id="GO:0046982">
    <property type="term" value="F:protein heterodimerization activity"/>
    <property type="evidence" value="ECO:0007669"/>
    <property type="project" value="InterPro"/>
</dbReference>
<dbReference type="SUPFAM" id="SSF47113">
    <property type="entry name" value="Histone-fold"/>
    <property type="match status" value="1"/>
</dbReference>
<sequence>MIRSRIFKTFDQINRSDNRTDQSIIYEIGDNIRLLNSPIKIELGKLEQVITGNYLYLEMHIMELFIESFVQEAYRYTQQSKKKTVSKRDVDNCIESIDSLAFLDGAME</sequence>
<protein>
    <recommendedName>
        <fullName evidence="1">Transcription factor CBF/NF-Y/archaeal histone domain-containing protein</fullName>
    </recommendedName>
</protein>
<dbReference type="Proteomes" id="UP001497623">
    <property type="component" value="Unassembled WGS sequence"/>
</dbReference>
<dbReference type="InterPro" id="IPR009072">
    <property type="entry name" value="Histone-fold"/>
</dbReference>
<feature type="non-terminal residue" evidence="2">
    <location>
        <position position="108"/>
    </location>
</feature>
<organism evidence="2 3">
    <name type="scientific">Meganyctiphanes norvegica</name>
    <name type="common">Northern krill</name>
    <name type="synonym">Thysanopoda norvegica</name>
    <dbReference type="NCBI Taxonomy" id="48144"/>
    <lineage>
        <taxon>Eukaryota</taxon>
        <taxon>Metazoa</taxon>
        <taxon>Ecdysozoa</taxon>
        <taxon>Arthropoda</taxon>
        <taxon>Crustacea</taxon>
        <taxon>Multicrustacea</taxon>
        <taxon>Malacostraca</taxon>
        <taxon>Eumalacostraca</taxon>
        <taxon>Eucarida</taxon>
        <taxon>Euphausiacea</taxon>
        <taxon>Euphausiidae</taxon>
        <taxon>Meganyctiphanes</taxon>
    </lineage>
</organism>
<proteinExistence type="predicted"/>
<reference evidence="2 3" key="1">
    <citation type="submission" date="2024-05" db="EMBL/GenBank/DDBJ databases">
        <authorList>
            <person name="Wallberg A."/>
        </authorList>
    </citation>
    <scope>NUCLEOTIDE SEQUENCE [LARGE SCALE GENOMIC DNA]</scope>
</reference>
<feature type="domain" description="Transcription factor CBF/NF-Y/archaeal histone" evidence="1">
    <location>
        <begin position="61"/>
        <end position="93"/>
    </location>
</feature>
<accession>A0AAV2QVE2</accession>
<comment type="caution">
    <text evidence="2">The sequence shown here is derived from an EMBL/GenBank/DDBJ whole genome shotgun (WGS) entry which is preliminary data.</text>
</comment>
<evidence type="ECO:0000313" key="2">
    <source>
        <dbReference type="EMBL" id="CAL4102834.1"/>
    </source>
</evidence>
<dbReference type="Gene3D" id="1.10.20.10">
    <property type="entry name" value="Histone, subunit A"/>
    <property type="match status" value="1"/>
</dbReference>
<evidence type="ECO:0000259" key="1">
    <source>
        <dbReference type="Pfam" id="PF00808"/>
    </source>
</evidence>
<dbReference type="Pfam" id="PF00808">
    <property type="entry name" value="CBFD_NFYB_HMF"/>
    <property type="match status" value="1"/>
</dbReference>
<gene>
    <name evidence="2" type="ORF">MNOR_LOCUS17407</name>
</gene>